<comment type="cofactor">
    <cofactor evidence="1">
        <name>Fe(2+)</name>
        <dbReference type="ChEBI" id="CHEBI:29033"/>
    </cofactor>
</comment>
<organism evidence="2">
    <name type="scientific">Timema tahoe</name>
    <dbReference type="NCBI Taxonomy" id="61484"/>
    <lineage>
        <taxon>Eukaryota</taxon>
        <taxon>Metazoa</taxon>
        <taxon>Ecdysozoa</taxon>
        <taxon>Arthropoda</taxon>
        <taxon>Hexapoda</taxon>
        <taxon>Insecta</taxon>
        <taxon>Pterygota</taxon>
        <taxon>Neoptera</taxon>
        <taxon>Polyneoptera</taxon>
        <taxon>Phasmatodea</taxon>
        <taxon>Timematodea</taxon>
        <taxon>Timematoidea</taxon>
        <taxon>Timematidae</taxon>
        <taxon>Timema</taxon>
    </lineage>
</organism>
<sequence>MLLGLNMMSLFKRNRFRIMYYVYNYCYCHRRIFNSDSFTYFQTFLKMSHTFTKATLTNNGIKTNWDSYMSFSETIDNPTKEQVIQNMLVIENFLSEEEELSLFKEVEPYMDKLHYEFDHWDDAIHGFRETERLMWNENNMKILQKVREVAFPSGSSQLSLVHVLDLAEKGFIKPHVDSVRFCGNTITGLSLLSDSVMRLVHEKKKENIIDVLLRRRSLYIMKNCARYDFTHEILSNENSKFNNYFVHKQRRLSVICRNEPPKIL</sequence>
<dbReference type="EMBL" id="OE009053">
    <property type="protein sequence ID" value="CAD7463728.1"/>
    <property type="molecule type" value="Genomic_DNA"/>
</dbReference>
<dbReference type="SUPFAM" id="SSF51197">
    <property type="entry name" value="Clavaminate synthase-like"/>
    <property type="match status" value="1"/>
</dbReference>
<dbReference type="GO" id="GO:0005759">
    <property type="term" value="C:mitochondrial matrix"/>
    <property type="evidence" value="ECO:0007669"/>
    <property type="project" value="TreeGrafter"/>
</dbReference>
<protein>
    <recommendedName>
        <fullName evidence="3">Alpha-ketoglutarate-dependent dioxygenase AlkB-like domain-containing protein</fullName>
    </recommendedName>
</protein>
<dbReference type="Gene3D" id="2.60.120.590">
    <property type="entry name" value="Alpha-ketoglutarate-dependent dioxygenase AlkB-like"/>
    <property type="match status" value="1"/>
</dbReference>
<name>A0A7R9P111_9NEOP</name>
<dbReference type="InterPro" id="IPR037151">
    <property type="entry name" value="AlkB-like_sf"/>
</dbReference>
<proteinExistence type="predicted"/>
<dbReference type="GO" id="GO:0006631">
    <property type="term" value="P:fatty acid metabolic process"/>
    <property type="evidence" value="ECO:0007669"/>
    <property type="project" value="TreeGrafter"/>
</dbReference>
<accession>A0A7R9P111</accession>
<dbReference type="AlphaFoldDB" id="A0A7R9P111"/>
<evidence type="ECO:0000313" key="2">
    <source>
        <dbReference type="EMBL" id="CAD7463728.1"/>
    </source>
</evidence>
<gene>
    <name evidence="2" type="ORF">TTEB3V08_LOCUS11609</name>
</gene>
<dbReference type="PANTHER" id="PTHR21052:SF0">
    <property type="entry name" value="ALPHA-KETOGLUTARATE-DEPENDENT DIOXYGENASE ALKB HOMOLOG 7, MITOCHONDRIAL"/>
    <property type="match status" value="1"/>
</dbReference>
<evidence type="ECO:0000256" key="1">
    <source>
        <dbReference type="ARBA" id="ARBA00001954"/>
    </source>
</evidence>
<dbReference type="InterPro" id="IPR032870">
    <property type="entry name" value="ALKBH7-like"/>
</dbReference>
<reference evidence="2" key="1">
    <citation type="submission" date="2020-11" db="EMBL/GenBank/DDBJ databases">
        <authorList>
            <person name="Tran Van P."/>
        </authorList>
    </citation>
    <scope>NUCLEOTIDE SEQUENCE</scope>
</reference>
<dbReference type="GO" id="GO:0006974">
    <property type="term" value="P:DNA damage response"/>
    <property type="evidence" value="ECO:0007669"/>
    <property type="project" value="InterPro"/>
</dbReference>
<dbReference type="PANTHER" id="PTHR21052">
    <property type="entry name" value="SPERMATOGENESIS ASSOCIATED 11-RELATED"/>
    <property type="match status" value="1"/>
</dbReference>
<evidence type="ECO:0008006" key="3">
    <source>
        <dbReference type="Google" id="ProtNLM"/>
    </source>
</evidence>